<dbReference type="InterPro" id="IPR017441">
    <property type="entry name" value="Protein_kinase_ATP_BS"/>
</dbReference>
<dbReference type="InterPro" id="IPR011990">
    <property type="entry name" value="TPR-like_helical_dom_sf"/>
</dbReference>
<dbReference type="Gene3D" id="1.25.40.10">
    <property type="entry name" value="Tetratricopeptide repeat domain"/>
    <property type="match status" value="2"/>
</dbReference>
<dbReference type="PANTHER" id="PTHR43289:SF6">
    <property type="entry name" value="SERINE_THREONINE-PROTEIN KINASE NEKL-3"/>
    <property type="match status" value="1"/>
</dbReference>
<keyword evidence="6" id="KW-0472">Membrane</keyword>
<comment type="caution">
    <text evidence="8">The sequence shown here is derived from an EMBL/GenBank/DDBJ whole genome shotgun (WGS) entry which is preliminary data.</text>
</comment>
<dbReference type="SMART" id="SM00028">
    <property type="entry name" value="TPR"/>
    <property type="match status" value="4"/>
</dbReference>
<keyword evidence="6" id="KW-1133">Transmembrane helix</keyword>
<feature type="binding site" evidence="5">
    <location>
        <position position="42"/>
    </location>
    <ligand>
        <name>ATP</name>
        <dbReference type="ChEBI" id="CHEBI:30616"/>
    </ligand>
</feature>
<keyword evidence="2 5" id="KW-0547">Nucleotide-binding</keyword>
<proteinExistence type="predicted"/>
<dbReference type="SUPFAM" id="SSF56112">
    <property type="entry name" value="Protein kinase-like (PK-like)"/>
    <property type="match status" value="1"/>
</dbReference>
<evidence type="ECO:0000259" key="7">
    <source>
        <dbReference type="PROSITE" id="PS50011"/>
    </source>
</evidence>
<evidence type="ECO:0000256" key="3">
    <source>
        <dbReference type="ARBA" id="ARBA00022777"/>
    </source>
</evidence>
<organism evidence="8 9">
    <name type="scientific">Microbulbifer halophilus</name>
    <dbReference type="NCBI Taxonomy" id="453963"/>
    <lineage>
        <taxon>Bacteria</taxon>
        <taxon>Pseudomonadati</taxon>
        <taxon>Pseudomonadota</taxon>
        <taxon>Gammaproteobacteria</taxon>
        <taxon>Cellvibrionales</taxon>
        <taxon>Microbulbiferaceae</taxon>
        <taxon>Microbulbifer</taxon>
    </lineage>
</organism>
<dbReference type="Pfam" id="PF13181">
    <property type="entry name" value="TPR_8"/>
    <property type="match status" value="1"/>
</dbReference>
<dbReference type="RefSeq" id="WP_265720681.1">
    <property type="nucleotide sequence ID" value="NZ_JAPIVK010000005.1"/>
</dbReference>
<feature type="domain" description="Protein kinase" evidence="7">
    <location>
        <begin position="13"/>
        <end position="273"/>
    </location>
</feature>
<evidence type="ECO:0000256" key="2">
    <source>
        <dbReference type="ARBA" id="ARBA00022741"/>
    </source>
</evidence>
<dbReference type="Pfam" id="PF00069">
    <property type="entry name" value="Pkinase"/>
    <property type="match status" value="1"/>
</dbReference>
<keyword evidence="9" id="KW-1185">Reference proteome</keyword>
<dbReference type="CDD" id="cd14014">
    <property type="entry name" value="STKc_PknB_like"/>
    <property type="match status" value="1"/>
</dbReference>
<dbReference type="Gene3D" id="3.30.200.20">
    <property type="entry name" value="Phosphorylase Kinase, domain 1"/>
    <property type="match status" value="1"/>
</dbReference>
<feature type="transmembrane region" description="Helical" evidence="6">
    <location>
        <begin position="308"/>
        <end position="329"/>
    </location>
</feature>
<reference evidence="9" key="1">
    <citation type="journal article" date="2019" name="Int. J. Syst. Evol. Microbiol.">
        <title>The Global Catalogue of Microorganisms (GCM) 10K type strain sequencing project: providing services to taxonomists for standard genome sequencing and annotation.</title>
        <authorList>
            <consortium name="The Broad Institute Genomics Platform"/>
            <consortium name="The Broad Institute Genome Sequencing Center for Infectious Disease"/>
            <person name="Wu L."/>
            <person name="Ma J."/>
        </authorList>
    </citation>
    <scope>NUCLEOTIDE SEQUENCE [LARGE SCALE GENOMIC DNA]</scope>
    <source>
        <strain evidence="9">KCTC 12848</strain>
    </source>
</reference>
<evidence type="ECO:0000256" key="4">
    <source>
        <dbReference type="ARBA" id="ARBA00022840"/>
    </source>
</evidence>
<keyword evidence="6" id="KW-0812">Transmembrane</keyword>
<sequence length="864" mass="97006">MTSEQLPFHIGRYQVTRRLGSGGMGVVYLATDEKLDREVAIKRLLKNPTSDAAPLRIRKEALLLAQLNHTNIVQIYDVVEEREDIALVMEYVEGCSLDNWQRERDPGLQQKILLLKQICNGLTRAHGIGIIHRDLKADNILVDDNNTAKITDFGIAKNWREYSDLTREQHIAGSWSAMSPEQALGKPLDNRCDLFALGVLAYRLLCGQGPFGDRESPFVIVDRVVNNTHPPAGKLNPELPADLCRLLDRLLAKDPDRRPLNATAVAAELDGILQHLDDGAGDTFSRTATITAEEYHRRRRRNRGRHRTLLGAVAGAGAALLVAAALALWPEAGPERRGDYIAVVSPHEGAFDSREEQRLASNMLSAIKQGLSNREGLLLVPYAESRQLRGQPLRDQARALNAQLLLHPTLNCEAAHCEASLEVIDTESFAATASRSVMLELGEDLDSRARILQQLNYLFPDNPAGERGAGFNISAEDYRRYLDLYERRGDEARTAETLKTLEALQKNSPGFPPYYELYSEQVIDHKLNTRSTGTLERLERFLQRAPRDIGDHPSVLTAKLRLAMSRDDPDRARALLEKLKLTLPDHASYHALRSNYYEGRGEYQKALAAIDRALALRTSTNYLWLKGLYLSQSGNMDAAKPYLLQVIEFSDHNSKALYLLAANELDSGRPAETIRLLKSVDVEQLGAMHAYNLCLAYYIENQFERAQQCMAGVAERAPGDAEPLLYQAEIARAQQQPQRAEEFARRALEVTKGRNDWRSLLTRARVYAELNRADRAVETLLRIRRSAPDNLYTNYARAQVYITIGDQLSAKAHMRKTLEQGMSPIWFETARFSPMCAHGEFADLREEYPALCDGQTPGTRIAQK</sequence>
<dbReference type="Proteomes" id="UP001597425">
    <property type="component" value="Unassembled WGS sequence"/>
</dbReference>
<accession>A0ABW5EAJ2</accession>
<dbReference type="SMART" id="SM00220">
    <property type="entry name" value="S_TKc"/>
    <property type="match status" value="1"/>
</dbReference>
<dbReference type="SUPFAM" id="SSF81901">
    <property type="entry name" value="HCP-like"/>
    <property type="match status" value="1"/>
</dbReference>
<keyword evidence="3 8" id="KW-0418">Kinase</keyword>
<dbReference type="EMBL" id="JBHUJD010000010">
    <property type="protein sequence ID" value="MFD2310596.1"/>
    <property type="molecule type" value="Genomic_DNA"/>
</dbReference>
<name>A0ABW5EAJ2_9GAMM</name>
<evidence type="ECO:0000256" key="1">
    <source>
        <dbReference type="ARBA" id="ARBA00022679"/>
    </source>
</evidence>
<dbReference type="PROSITE" id="PS00107">
    <property type="entry name" value="PROTEIN_KINASE_ATP"/>
    <property type="match status" value="1"/>
</dbReference>
<keyword evidence="4 5" id="KW-0067">ATP-binding</keyword>
<dbReference type="Gene3D" id="1.10.510.10">
    <property type="entry name" value="Transferase(Phosphotransferase) domain 1"/>
    <property type="match status" value="1"/>
</dbReference>
<evidence type="ECO:0000313" key="9">
    <source>
        <dbReference type="Proteomes" id="UP001597425"/>
    </source>
</evidence>
<evidence type="ECO:0000256" key="6">
    <source>
        <dbReference type="SAM" id="Phobius"/>
    </source>
</evidence>
<keyword evidence="1" id="KW-0808">Transferase</keyword>
<dbReference type="InterPro" id="IPR011009">
    <property type="entry name" value="Kinase-like_dom_sf"/>
</dbReference>
<dbReference type="GO" id="GO:0016301">
    <property type="term" value="F:kinase activity"/>
    <property type="evidence" value="ECO:0007669"/>
    <property type="project" value="UniProtKB-KW"/>
</dbReference>
<evidence type="ECO:0000313" key="8">
    <source>
        <dbReference type="EMBL" id="MFD2310596.1"/>
    </source>
</evidence>
<dbReference type="InterPro" id="IPR019734">
    <property type="entry name" value="TPR_rpt"/>
</dbReference>
<dbReference type="InterPro" id="IPR008271">
    <property type="entry name" value="Ser/Thr_kinase_AS"/>
</dbReference>
<dbReference type="PROSITE" id="PS00108">
    <property type="entry name" value="PROTEIN_KINASE_ST"/>
    <property type="match status" value="1"/>
</dbReference>
<dbReference type="InterPro" id="IPR000719">
    <property type="entry name" value="Prot_kinase_dom"/>
</dbReference>
<dbReference type="PANTHER" id="PTHR43289">
    <property type="entry name" value="MITOGEN-ACTIVATED PROTEIN KINASE KINASE KINASE 20-RELATED"/>
    <property type="match status" value="1"/>
</dbReference>
<dbReference type="PROSITE" id="PS50011">
    <property type="entry name" value="PROTEIN_KINASE_DOM"/>
    <property type="match status" value="1"/>
</dbReference>
<evidence type="ECO:0000256" key="5">
    <source>
        <dbReference type="PROSITE-ProRule" id="PRU10141"/>
    </source>
</evidence>
<protein>
    <submittedName>
        <fullName evidence="8">Protein kinase</fullName>
    </submittedName>
</protein>
<dbReference type="SUPFAM" id="SSF48452">
    <property type="entry name" value="TPR-like"/>
    <property type="match status" value="1"/>
</dbReference>
<gene>
    <name evidence="8" type="ORF">ACFSKX_09230</name>
</gene>